<evidence type="ECO:0000256" key="1">
    <source>
        <dbReference type="ARBA" id="ARBA00004571"/>
    </source>
</evidence>
<dbReference type="InterPro" id="IPR037066">
    <property type="entry name" value="Plug_dom_sf"/>
</dbReference>
<dbReference type="AlphaFoldDB" id="A0A173MBL7"/>
<dbReference type="KEGG" id="fln:FLA_0959"/>
<dbReference type="SUPFAM" id="SSF49464">
    <property type="entry name" value="Carboxypeptidase regulatory domain-like"/>
    <property type="match status" value="1"/>
</dbReference>
<dbReference type="InterPro" id="IPR039426">
    <property type="entry name" value="TonB-dep_rcpt-like"/>
</dbReference>
<dbReference type="Pfam" id="PF07715">
    <property type="entry name" value="Plug"/>
    <property type="match status" value="1"/>
</dbReference>
<dbReference type="InterPro" id="IPR023997">
    <property type="entry name" value="TonB-dep_OMP_SusC/RagA_CS"/>
</dbReference>
<evidence type="ECO:0000256" key="5">
    <source>
        <dbReference type="ARBA" id="ARBA00023077"/>
    </source>
</evidence>
<evidence type="ECO:0000256" key="6">
    <source>
        <dbReference type="ARBA" id="ARBA00023136"/>
    </source>
</evidence>
<dbReference type="Pfam" id="PF13715">
    <property type="entry name" value="CarbopepD_reg_2"/>
    <property type="match status" value="1"/>
</dbReference>
<keyword evidence="3 8" id="KW-1134">Transmembrane beta strand</keyword>
<evidence type="ECO:0000256" key="9">
    <source>
        <dbReference type="RuleBase" id="RU003357"/>
    </source>
</evidence>
<dbReference type="PROSITE" id="PS52016">
    <property type="entry name" value="TONB_DEPENDENT_REC_3"/>
    <property type="match status" value="1"/>
</dbReference>
<dbReference type="EMBL" id="FTOR01000013">
    <property type="protein sequence ID" value="SIT33730.1"/>
    <property type="molecule type" value="Genomic_DNA"/>
</dbReference>
<dbReference type="InterPro" id="IPR023996">
    <property type="entry name" value="TonB-dep_OMP_SusC/RagA"/>
</dbReference>
<dbReference type="Pfam" id="PF00593">
    <property type="entry name" value="TonB_dep_Rec_b-barrel"/>
    <property type="match status" value="1"/>
</dbReference>
<keyword evidence="13" id="KW-1185">Reference proteome</keyword>
<dbReference type="GO" id="GO:0009279">
    <property type="term" value="C:cell outer membrane"/>
    <property type="evidence" value="ECO:0007669"/>
    <property type="project" value="UniProtKB-SubCell"/>
</dbReference>
<accession>A0A173MBL7</accession>
<dbReference type="OrthoDB" id="9768177at2"/>
<feature type="domain" description="TonB-dependent receptor plug" evidence="11">
    <location>
        <begin position="249"/>
        <end position="374"/>
    </location>
</feature>
<comment type="similarity">
    <text evidence="8 9">Belongs to the TonB-dependent receptor family.</text>
</comment>
<dbReference type="Proteomes" id="UP000186917">
    <property type="component" value="Unassembled WGS sequence"/>
</dbReference>
<keyword evidence="5 9" id="KW-0798">TonB box</keyword>
<keyword evidence="2 8" id="KW-0813">Transport</keyword>
<dbReference type="InterPro" id="IPR036942">
    <property type="entry name" value="Beta-barrel_TonB_sf"/>
</dbReference>
<evidence type="ECO:0000256" key="4">
    <source>
        <dbReference type="ARBA" id="ARBA00022692"/>
    </source>
</evidence>
<keyword evidence="7 8" id="KW-0998">Cell outer membrane</keyword>
<evidence type="ECO:0000256" key="3">
    <source>
        <dbReference type="ARBA" id="ARBA00022452"/>
    </source>
</evidence>
<dbReference type="Gene3D" id="2.60.40.1120">
    <property type="entry name" value="Carboxypeptidase-like, regulatory domain"/>
    <property type="match status" value="1"/>
</dbReference>
<dbReference type="NCBIfam" id="TIGR04056">
    <property type="entry name" value="OMP_RagA_SusC"/>
    <property type="match status" value="1"/>
</dbReference>
<dbReference type="InterPro" id="IPR012910">
    <property type="entry name" value="Plug_dom"/>
</dbReference>
<evidence type="ECO:0000259" key="10">
    <source>
        <dbReference type="Pfam" id="PF00593"/>
    </source>
</evidence>
<protein>
    <submittedName>
        <fullName evidence="12">TonB-linked outer membrane protein, SusC/RagA family</fullName>
    </submittedName>
</protein>
<dbReference type="STRING" id="477680.SAMN05421788_11390"/>
<keyword evidence="4 8" id="KW-0812">Transmembrane</keyword>
<gene>
    <name evidence="12" type="ORF">SAMN05421788_11390</name>
</gene>
<evidence type="ECO:0000313" key="12">
    <source>
        <dbReference type="EMBL" id="SIT33730.1"/>
    </source>
</evidence>
<reference evidence="13" key="1">
    <citation type="submission" date="2017-01" db="EMBL/GenBank/DDBJ databases">
        <authorList>
            <person name="Varghese N."/>
            <person name="Submissions S."/>
        </authorList>
    </citation>
    <scope>NUCLEOTIDE SEQUENCE [LARGE SCALE GENOMIC DNA]</scope>
    <source>
        <strain evidence="13">DSM 21054</strain>
    </source>
</reference>
<evidence type="ECO:0000256" key="7">
    <source>
        <dbReference type="ARBA" id="ARBA00023237"/>
    </source>
</evidence>
<evidence type="ECO:0000256" key="8">
    <source>
        <dbReference type="PROSITE-ProRule" id="PRU01360"/>
    </source>
</evidence>
<name>A0A173MBL7_9BACT</name>
<dbReference type="SUPFAM" id="SSF56935">
    <property type="entry name" value="Porins"/>
    <property type="match status" value="1"/>
</dbReference>
<evidence type="ECO:0000256" key="2">
    <source>
        <dbReference type="ARBA" id="ARBA00022448"/>
    </source>
</evidence>
<dbReference type="Gene3D" id="2.40.170.20">
    <property type="entry name" value="TonB-dependent receptor, beta-barrel domain"/>
    <property type="match status" value="1"/>
</dbReference>
<dbReference type="InterPro" id="IPR008969">
    <property type="entry name" value="CarboxyPept-like_regulatory"/>
</dbReference>
<feature type="domain" description="TonB-dependent receptor-like beta-barrel" evidence="10">
    <location>
        <begin position="570"/>
        <end position="1031"/>
    </location>
</feature>
<organism evidence="12 13">
    <name type="scientific">Filimonas lacunae</name>
    <dbReference type="NCBI Taxonomy" id="477680"/>
    <lineage>
        <taxon>Bacteria</taxon>
        <taxon>Pseudomonadati</taxon>
        <taxon>Bacteroidota</taxon>
        <taxon>Chitinophagia</taxon>
        <taxon>Chitinophagales</taxon>
        <taxon>Chitinophagaceae</taxon>
        <taxon>Filimonas</taxon>
    </lineage>
</organism>
<dbReference type="NCBIfam" id="TIGR04057">
    <property type="entry name" value="SusC_RagA_signa"/>
    <property type="match status" value="1"/>
</dbReference>
<keyword evidence="6 8" id="KW-0472">Membrane</keyword>
<proteinExistence type="inferred from homology"/>
<comment type="subcellular location">
    <subcellularLocation>
        <location evidence="1 8">Cell outer membrane</location>
        <topology evidence="1 8">Multi-pass membrane protein</topology>
    </subcellularLocation>
</comment>
<dbReference type="InterPro" id="IPR000531">
    <property type="entry name" value="Beta-barrel_TonB"/>
</dbReference>
<dbReference type="Gene3D" id="3.55.50.30">
    <property type="match status" value="1"/>
</dbReference>
<sequence length="1144" mass="125314">MQKKGIFCIGSFMQSTAAHPCIPFIMRTGILLFTIVLLTAQVLQAAPGFGQGYEQKRISLDFSNAPIQEVFAAIEHSAEVVIMFENTGVLKNRKVSISVKNRKVAEVLDALLRDMSLDWNIRENIIRVQKAGKQAAPAQQPSVSEEQLANMLQAAPGLVTGVILAQDGKPLRDATVKVKNGNASATTDENGVFSIAARSGDVLIVSYVGYESQLVKVTGEKLNILLKVSVSPLDDVQIIAYGTTSRRVSTGNVSSVSSKEIEQQPVSNPLQALSGRVPGVLITETSGAPGGAISVQIRGVGSLLSGTNPLYIVDGVPYLSEAINTAGGNTSGYLKPAYGSSPLNAINPADIETISVLKDADATAIYGSRGSNGVVLITTKKGKAGKTRVDVNISHGITGIADIHRVKPLNLSQYLEIRRAAFANSNATPTTALAPDLLVWDTTHKQTTDFQKLLIGNTAHVTDASVGFSGGNQQTNFLLSGTWHRETNVLPGDNYYQRGAVHFSIEHTSLDRKFTATISNSLVWDKTANIGRVFQSSDMAAYMFTIAPNFPLYDSTGNLYWYSSSFSFENPLKYQYQTYTAKNSNMIGAVNLKYSPVTGLNIRLNSSYNKITTNAQNYVYSKGINPFTTTLPSAYFQENISEVWNIEPQADYTRNIGKGKINVLGGATFQGTTYNQPYYMVGTNYTSDALLTNPQAAGTRTLYTFYSDYKYQSFFGRANYNWQSKYIVNVNYRWDASSRFGINNRYGSFASVGGAWVFSDEKYMKQYLRAISFGKLRASYGSTGNDQIGNYEYMDTYSTSSNTYNGVSAIVPSRIANPNLKWEVNKKLEIAMDLGFFNDRVLVSGAWFRNITSNPLVSAPLTSVTGFASYTANLPATIEQKGTEFTLTTKNIQRRNFSWTTSFNITFADSKLTRFDNFENTSYYYSRVIGRSMSALYGFKYAGVDKTTQLPAFVDANKNGTNLYTEGYPAENGGSGDYVYLGKTNPDYYGGLNNSFSYKGFQLDVFVQFVGHVMKKGIMATASVPGYNVVNMYSGVYDLFKETNGKIATRTGTYAEGSAYLSFVKYLQSDAVLSNAAYARLKNISLSYTLNSKWLSKMKMASAQVYVRGQNLFTVSGYKGFDPESGSSFMPPLRTITAGAKFSF</sequence>
<evidence type="ECO:0000259" key="11">
    <source>
        <dbReference type="Pfam" id="PF07715"/>
    </source>
</evidence>
<evidence type="ECO:0000313" key="13">
    <source>
        <dbReference type="Proteomes" id="UP000186917"/>
    </source>
</evidence>
<dbReference type="Gene3D" id="2.170.130.10">
    <property type="entry name" value="TonB-dependent receptor, plug domain"/>
    <property type="match status" value="1"/>
</dbReference>